<organism evidence="1">
    <name type="scientific">marine sediment metagenome</name>
    <dbReference type="NCBI Taxonomy" id="412755"/>
    <lineage>
        <taxon>unclassified sequences</taxon>
        <taxon>metagenomes</taxon>
        <taxon>ecological metagenomes</taxon>
    </lineage>
</organism>
<sequence>DQIPNTLGGGSNESEIYFQEFTEAVIGEALGMMVEVFPGGAYNDGSQIISGISTDETVIRLITEHDFQLRHTNTGAIVTGVLYGA</sequence>
<proteinExistence type="predicted"/>
<protein>
    <submittedName>
        <fullName evidence="1">Uncharacterized protein</fullName>
    </submittedName>
</protein>
<evidence type="ECO:0000313" key="1">
    <source>
        <dbReference type="EMBL" id="KKL70473.1"/>
    </source>
</evidence>
<dbReference type="EMBL" id="LAZR01025883">
    <property type="protein sequence ID" value="KKL70473.1"/>
    <property type="molecule type" value="Genomic_DNA"/>
</dbReference>
<dbReference type="AlphaFoldDB" id="A0A0F9E8V9"/>
<name>A0A0F9E8V9_9ZZZZ</name>
<feature type="non-terminal residue" evidence="1">
    <location>
        <position position="1"/>
    </location>
</feature>
<comment type="caution">
    <text evidence="1">The sequence shown here is derived from an EMBL/GenBank/DDBJ whole genome shotgun (WGS) entry which is preliminary data.</text>
</comment>
<gene>
    <name evidence="1" type="ORF">LCGC14_2104520</name>
</gene>
<reference evidence="1" key="1">
    <citation type="journal article" date="2015" name="Nature">
        <title>Complex archaea that bridge the gap between prokaryotes and eukaryotes.</title>
        <authorList>
            <person name="Spang A."/>
            <person name="Saw J.H."/>
            <person name="Jorgensen S.L."/>
            <person name="Zaremba-Niedzwiedzka K."/>
            <person name="Martijn J."/>
            <person name="Lind A.E."/>
            <person name="van Eijk R."/>
            <person name="Schleper C."/>
            <person name="Guy L."/>
            <person name="Ettema T.J."/>
        </authorList>
    </citation>
    <scope>NUCLEOTIDE SEQUENCE</scope>
</reference>
<accession>A0A0F9E8V9</accession>